<sequence>TIYIAPANIGIEAQKATFAVMGAFFQQNFATELKNSRLSSIMVSKMNSPCPSVLTAEIMFSASLAEIKQCDLLSLFSVSKCLRRRPVLEKRQKSSVKSRRRFVPHSTKIWLYSHATHRCNVSSVSVNRNHEHFVISVVHSISYRCVRLVGNRNA</sequence>
<proteinExistence type="predicted"/>
<evidence type="ECO:0000313" key="2">
    <source>
        <dbReference type="WBParaSite" id="PgR003_g181_t02"/>
    </source>
</evidence>
<dbReference type="AlphaFoldDB" id="A0A915ADK2"/>
<dbReference type="Proteomes" id="UP000887569">
    <property type="component" value="Unplaced"/>
</dbReference>
<accession>A0A915ADK2</accession>
<reference evidence="2" key="1">
    <citation type="submission" date="2022-11" db="UniProtKB">
        <authorList>
            <consortium name="WormBaseParasite"/>
        </authorList>
    </citation>
    <scope>IDENTIFICATION</scope>
</reference>
<name>A0A915ADK2_PARUN</name>
<dbReference type="WBParaSite" id="PgR003_g181_t02">
    <property type="protein sequence ID" value="PgR003_g181_t02"/>
    <property type="gene ID" value="PgR003_g181"/>
</dbReference>
<evidence type="ECO:0000313" key="1">
    <source>
        <dbReference type="Proteomes" id="UP000887569"/>
    </source>
</evidence>
<protein>
    <submittedName>
        <fullName evidence="2">Zinc finger protein 330</fullName>
    </submittedName>
</protein>
<organism evidence="1 2">
    <name type="scientific">Parascaris univalens</name>
    <name type="common">Nematode worm</name>
    <dbReference type="NCBI Taxonomy" id="6257"/>
    <lineage>
        <taxon>Eukaryota</taxon>
        <taxon>Metazoa</taxon>
        <taxon>Ecdysozoa</taxon>
        <taxon>Nematoda</taxon>
        <taxon>Chromadorea</taxon>
        <taxon>Rhabditida</taxon>
        <taxon>Spirurina</taxon>
        <taxon>Ascaridomorpha</taxon>
        <taxon>Ascaridoidea</taxon>
        <taxon>Ascarididae</taxon>
        <taxon>Parascaris</taxon>
    </lineage>
</organism>
<keyword evidence="1" id="KW-1185">Reference proteome</keyword>